<keyword evidence="2" id="KW-1185">Reference proteome</keyword>
<dbReference type="EMBL" id="SMOL01000453">
    <property type="protein sequence ID" value="KAB2614226.1"/>
    <property type="molecule type" value="Genomic_DNA"/>
</dbReference>
<evidence type="ECO:0000313" key="2">
    <source>
        <dbReference type="Proteomes" id="UP000327157"/>
    </source>
</evidence>
<accession>A0A5N5GFE5</accession>
<protein>
    <submittedName>
        <fullName evidence="1">Uncharacterized protein</fullName>
    </submittedName>
</protein>
<reference evidence="1 2" key="1">
    <citation type="submission" date="2019-09" db="EMBL/GenBank/DDBJ databases">
        <authorList>
            <person name="Ou C."/>
        </authorList>
    </citation>
    <scope>NUCLEOTIDE SEQUENCE [LARGE SCALE GENOMIC DNA]</scope>
    <source>
        <strain evidence="1">S2</strain>
        <tissue evidence="1">Leaf</tissue>
    </source>
</reference>
<reference evidence="1 2" key="2">
    <citation type="submission" date="2019-11" db="EMBL/GenBank/DDBJ databases">
        <title>A de novo genome assembly of a pear dwarfing rootstock.</title>
        <authorList>
            <person name="Wang F."/>
            <person name="Wang J."/>
            <person name="Li S."/>
            <person name="Zhang Y."/>
            <person name="Fang M."/>
            <person name="Ma L."/>
            <person name="Zhao Y."/>
            <person name="Jiang S."/>
        </authorList>
    </citation>
    <scope>NUCLEOTIDE SEQUENCE [LARGE SCALE GENOMIC DNA]</scope>
    <source>
        <strain evidence="1">S2</strain>
        <tissue evidence="1">Leaf</tissue>
    </source>
</reference>
<evidence type="ECO:0000313" key="1">
    <source>
        <dbReference type="EMBL" id="KAB2614226.1"/>
    </source>
</evidence>
<name>A0A5N5GFE5_9ROSA</name>
<sequence>MYVTRPLSMYKKSPADLSTKKRFSVSELSNIDLIKEQPFPQNKSLELYHATWFYPNRDLQLHGVFFIPVLGPYGKDKG</sequence>
<dbReference type="Proteomes" id="UP000327157">
    <property type="component" value="Unassembled WGS sequence"/>
</dbReference>
<comment type="caution">
    <text evidence="1">The sequence shown here is derived from an EMBL/GenBank/DDBJ whole genome shotgun (WGS) entry which is preliminary data.</text>
</comment>
<organism evidence="1 2">
    <name type="scientific">Pyrus ussuriensis x Pyrus communis</name>
    <dbReference type="NCBI Taxonomy" id="2448454"/>
    <lineage>
        <taxon>Eukaryota</taxon>
        <taxon>Viridiplantae</taxon>
        <taxon>Streptophyta</taxon>
        <taxon>Embryophyta</taxon>
        <taxon>Tracheophyta</taxon>
        <taxon>Spermatophyta</taxon>
        <taxon>Magnoliopsida</taxon>
        <taxon>eudicotyledons</taxon>
        <taxon>Gunneridae</taxon>
        <taxon>Pentapetalae</taxon>
        <taxon>rosids</taxon>
        <taxon>fabids</taxon>
        <taxon>Rosales</taxon>
        <taxon>Rosaceae</taxon>
        <taxon>Amygdaloideae</taxon>
        <taxon>Maleae</taxon>
        <taxon>Pyrus</taxon>
    </lineage>
</organism>
<proteinExistence type="predicted"/>
<dbReference type="AlphaFoldDB" id="A0A5N5GFE5"/>
<gene>
    <name evidence="1" type="ORF">D8674_037313</name>
</gene>